<name>A0A9Q0IGZ4_9TELE</name>
<protein>
    <submittedName>
        <fullName evidence="1">Uncharacterized protein</fullName>
    </submittedName>
</protein>
<sequence>MVERSSRRLLIVSSHPYVVQWAAAGPGARKSALRALNVRPITPEIGEVRRRVLVVPAALEERVPPMVDVNILECSQ</sequence>
<keyword evidence="2" id="KW-1185">Reference proteome</keyword>
<proteinExistence type="predicted"/>
<comment type="caution">
    <text evidence="1">The sequence shown here is derived from an EMBL/GenBank/DDBJ whole genome shotgun (WGS) entry which is preliminary data.</text>
</comment>
<dbReference type="AlphaFoldDB" id="A0A9Q0IGZ4"/>
<evidence type="ECO:0000313" key="2">
    <source>
        <dbReference type="Proteomes" id="UP001148018"/>
    </source>
</evidence>
<reference evidence="1" key="1">
    <citation type="submission" date="2022-07" db="EMBL/GenBank/DDBJ databases">
        <title>Chromosome-level genome of Muraenolepis orangiensis.</title>
        <authorList>
            <person name="Kim J."/>
        </authorList>
    </citation>
    <scope>NUCLEOTIDE SEQUENCE</scope>
    <source>
        <strain evidence="1">KU_S4_2022</strain>
        <tissue evidence="1">Muscle</tissue>
    </source>
</reference>
<dbReference type="Proteomes" id="UP001148018">
    <property type="component" value="Unassembled WGS sequence"/>
</dbReference>
<dbReference type="EMBL" id="JANIIK010000048">
    <property type="protein sequence ID" value="KAJ3600087.1"/>
    <property type="molecule type" value="Genomic_DNA"/>
</dbReference>
<organism evidence="1 2">
    <name type="scientific">Muraenolepis orangiensis</name>
    <name type="common">Patagonian moray cod</name>
    <dbReference type="NCBI Taxonomy" id="630683"/>
    <lineage>
        <taxon>Eukaryota</taxon>
        <taxon>Metazoa</taxon>
        <taxon>Chordata</taxon>
        <taxon>Craniata</taxon>
        <taxon>Vertebrata</taxon>
        <taxon>Euteleostomi</taxon>
        <taxon>Actinopterygii</taxon>
        <taxon>Neopterygii</taxon>
        <taxon>Teleostei</taxon>
        <taxon>Neoteleostei</taxon>
        <taxon>Acanthomorphata</taxon>
        <taxon>Zeiogadaria</taxon>
        <taxon>Gadariae</taxon>
        <taxon>Gadiformes</taxon>
        <taxon>Muraenolepidoidei</taxon>
        <taxon>Muraenolepididae</taxon>
        <taxon>Muraenolepis</taxon>
    </lineage>
</organism>
<evidence type="ECO:0000313" key="1">
    <source>
        <dbReference type="EMBL" id="KAJ3600087.1"/>
    </source>
</evidence>
<accession>A0A9Q0IGZ4</accession>
<gene>
    <name evidence="1" type="ORF">NHX12_034039</name>
</gene>